<evidence type="ECO:0000313" key="2">
    <source>
        <dbReference type="Proteomes" id="UP001217089"/>
    </source>
</evidence>
<feature type="non-terminal residue" evidence="1">
    <location>
        <position position="1"/>
    </location>
</feature>
<comment type="caution">
    <text evidence="1">The sequence shown here is derived from an EMBL/GenBank/DDBJ whole genome shotgun (WGS) entry which is preliminary data.</text>
</comment>
<gene>
    <name evidence="1" type="ORF">KUTeg_019999</name>
</gene>
<organism evidence="1 2">
    <name type="scientific">Tegillarca granosa</name>
    <name type="common">Malaysian cockle</name>
    <name type="synonym">Anadara granosa</name>
    <dbReference type="NCBI Taxonomy" id="220873"/>
    <lineage>
        <taxon>Eukaryota</taxon>
        <taxon>Metazoa</taxon>
        <taxon>Spiralia</taxon>
        <taxon>Lophotrochozoa</taxon>
        <taxon>Mollusca</taxon>
        <taxon>Bivalvia</taxon>
        <taxon>Autobranchia</taxon>
        <taxon>Pteriomorphia</taxon>
        <taxon>Arcoida</taxon>
        <taxon>Arcoidea</taxon>
        <taxon>Arcidae</taxon>
        <taxon>Tegillarca</taxon>
    </lineage>
</organism>
<keyword evidence="2" id="KW-1185">Reference proteome</keyword>
<dbReference type="EMBL" id="JARBDR010000917">
    <property type="protein sequence ID" value="KAJ8303603.1"/>
    <property type="molecule type" value="Genomic_DNA"/>
</dbReference>
<evidence type="ECO:0000313" key="1">
    <source>
        <dbReference type="EMBL" id="KAJ8303603.1"/>
    </source>
</evidence>
<feature type="non-terminal residue" evidence="1">
    <location>
        <position position="392"/>
    </location>
</feature>
<reference evidence="1 2" key="1">
    <citation type="submission" date="2022-12" db="EMBL/GenBank/DDBJ databases">
        <title>Chromosome-level genome of Tegillarca granosa.</title>
        <authorList>
            <person name="Kim J."/>
        </authorList>
    </citation>
    <scope>NUCLEOTIDE SEQUENCE [LARGE SCALE GENOMIC DNA]</scope>
    <source>
        <strain evidence="1">Teg-2019</strain>
        <tissue evidence="1">Adductor muscle</tissue>
    </source>
</reference>
<proteinExistence type="predicted"/>
<protein>
    <submittedName>
        <fullName evidence="1">Uncharacterized protein</fullName>
    </submittedName>
</protein>
<name>A0ABQ9EE76_TEGGR</name>
<accession>A0ABQ9EE76</accession>
<sequence>TKPCNPYQCVKHPTFISNWTKIVAQDSQQSEIVIKHNLNEIPIKVDVQVKQVIGNDTEFIFTGIGSAQRDDDYDSIYGGIVYMYDINSVILIAPNRNDGSNKGVSIFTGDGIWKGPSDQLDKEAFVRVRLWTSCDFSVSDFTSNWLPIAANQGSSSFLEIPHGLGSAPEYVTLQVKLGNTNYIADGIGCSMTHKDTNDSTSWGGVLYGYNSTVVRVWLPSTSSGSVFSAADGWGLNKAYNWKTGFIKITAWKKLKTKHSKDMESPVETQTQNEHLQAALTAINDGKHLDVDNDIFEILPNPQVKPRNGSNKDFYFKATGVAQTAESTGEYGGLVYSYTNSLFRMYHPAFADYQWPNNGYLFYLNSLWGNGIHKQKTNYVKLVTHTWASFDSC</sequence>
<dbReference type="Proteomes" id="UP001217089">
    <property type="component" value="Unassembled WGS sequence"/>
</dbReference>